<comment type="caution">
    <text evidence="7">The sequence shown here is derived from an EMBL/GenBank/DDBJ whole genome shotgun (WGS) entry which is preliminary data.</text>
</comment>
<dbReference type="EMBL" id="JBBPFD010000010">
    <property type="protein sequence ID" value="KAK7909601.1"/>
    <property type="molecule type" value="Genomic_DNA"/>
</dbReference>
<keyword evidence="8" id="KW-1185">Reference proteome</keyword>
<dbReference type="InterPro" id="IPR050504">
    <property type="entry name" value="IgSF_BTN/MOG"/>
</dbReference>
<dbReference type="Pfam" id="PF07686">
    <property type="entry name" value="V-set"/>
    <property type="match status" value="1"/>
</dbReference>
<protein>
    <recommendedName>
        <fullName evidence="6">Ig-like domain-containing protein</fullName>
    </recommendedName>
</protein>
<evidence type="ECO:0000313" key="7">
    <source>
        <dbReference type="EMBL" id="KAK7909601.1"/>
    </source>
</evidence>
<sequence>MRQQKYSTVCSLECTAAALLLGDSPTDEPLQTVYAFVGFPVILPCRQVLAKNSEVPTIEWSKLDLTPPYVFVYRQNFEVYEEKHRDFQFRTHLFMTELQHGNFSMRLSNVREEDAGTYLCKTIWDKDKQDVKKVELVIVNLPKLKLRLAWTGTGSVDVNCTLHTCSSVVPRLTILDEHGNVLEAEKTPKRGEDSTGCYTVEQRTTATAGTKSVMCRAEFAEVDQSRETLMLIPDLTNKPCTFLMVYSGIGTGLVVLALVGFGLLVHKRCSKHSEKRTLPHQDSDETTISESQPFLRERDQPDSFQIQDETPNTADPHSSTPNSTGSTAAHTIPSVFDVFPGTNNNNNNNEPEQCDINGSESVVFKKEDSRKKLTRQNASSHDSASVQETCQSQANAVCALAIRKIPLMRSQSLPVKTVDLKNIRRNSLSVTKFQQLKEEESE</sequence>
<dbReference type="PROSITE" id="PS50835">
    <property type="entry name" value="IG_LIKE"/>
    <property type="match status" value="1"/>
</dbReference>
<evidence type="ECO:0000259" key="6">
    <source>
        <dbReference type="PROSITE" id="PS50835"/>
    </source>
</evidence>
<feature type="region of interest" description="Disordered" evidence="4">
    <location>
        <begin position="272"/>
        <end position="356"/>
    </location>
</feature>
<keyword evidence="2 5" id="KW-0472">Membrane</keyword>
<dbReference type="AlphaFoldDB" id="A0AAW0NU09"/>
<dbReference type="Proteomes" id="UP001460270">
    <property type="component" value="Unassembled WGS sequence"/>
</dbReference>
<feature type="transmembrane region" description="Helical" evidence="5">
    <location>
        <begin position="243"/>
        <end position="265"/>
    </location>
</feature>
<feature type="domain" description="Ig-like" evidence="6">
    <location>
        <begin position="25"/>
        <end position="120"/>
    </location>
</feature>
<dbReference type="InterPro" id="IPR013783">
    <property type="entry name" value="Ig-like_fold"/>
</dbReference>
<dbReference type="SMART" id="SM00409">
    <property type="entry name" value="IG"/>
    <property type="match status" value="1"/>
</dbReference>
<dbReference type="SUPFAM" id="SSF48726">
    <property type="entry name" value="Immunoglobulin"/>
    <property type="match status" value="1"/>
</dbReference>
<keyword evidence="5" id="KW-0812">Transmembrane</keyword>
<gene>
    <name evidence="7" type="ORF">WMY93_014285</name>
</gene>
<accession>A0AAW0NU09</accession>
<evidence type="ECO:0000256" key="1">
    <source>
        <dbReference type="ARBA" id="ARBA00004370"/>
    </source>
</evidence>
<dbReference type="GO" id="GO:0001817">
    <property type="term" value="P:regulation of cytokine production"/>
    <property type="evidence" value="ECO:0007669"/>
    <property type="project" value="TreeGrafter"/>
</dbReference>
<evidence type="ECO:0000256" key="5">
    <source>
        <dbReference type="SAM" id="Phobius"/>
    </source>
</evidence>
<feature type="compositionally biased region" description="Basic and acidic residues" evidence="4">
    <location>
        <begin position="272"/>
        <end position="283"/>
    </location>
</feature>
<dbReference type="Gene3D" id="2.60.40.10">
    <property type="entry name" value="Immunoglobulins"/>
    <property type="match status" value="1"/>
</dbReference>
<name>A0AAW0NU09_9GOBI</name>
<keyword evidence="5" id="KW-1133">Transmembrane helix</keyword>
<comment type="subcellular location">
    <subcellularLocation>
        <location evidence="1">Membrane</location>
    </subcellularLocation>
</comment>
<feature type="compositionally biased region" description="Polar residues" evidence="4">
    <location>
        <begin position="302"/>
        <end position="329"/>
    </location>
</feature>
<dbReference type="GO" id="GO:0050852">
    <property type="term" value="P:T cell receptor signaling pathway"/>
    <property type="evidence" value="ECO:0007669"/>
    <property type="project" value="TreeGrafter"/>
</dbReference>
<dbReference type="InterPro" id="IPR003599">
    <property type="entry name" value="Ig_sub"/>
</dbReference>
<evidence type="ECO:0000256" key="3">
    <source>
        <dbReference type="ARBA" id="ARBA00023319"/>
    </source>
</evidence>
<organism evidence="7 8">
    <name type="scientific">Mugilogobius chulae</name>
    <name type="common">yellowstripe goby</name>
    <dbReference type="NCBI Taxonomy" id="88201"/>
    <lineage>
        <taxon>Eukaryota</taxon>
        <taxon>Metazoa</taxon>
        <taxon>Chordata</taxon>
        <taxon>Craniata</taxon>
        <taxon>Vertebrata</taxon>
        <taxon>Euteleostomi</taxon>
        <taxon>Actinopterygii</taxon>
        <taxon>Neopterygii</taxon>
        <taxon>Teleostei</taxon>
        <taxon>Neoteleostei</taxon>
        <taxon>Acanthomorphata</taxon>
        <taxon>Gobiaria</taxon>
        <taxon>Gobiiformes</taxon>
        <taxon>Gobioidei</taxon>
        <taxon>Gobiidae</taxon>
        <taxon>Gobionellinae</taxon>
        <taxon>Mugilogobius</taxon>
    </lineage>
</organism>
<dbReference type="GO" id="GO:0005102">
    <property type="term" value="F:signaling receptor binding"/>
    <property type="evidence" value="ECO:0007669"/>
    <property type="project" value="TreeGrafter"/>
</dbReference>
<dbReference type="InterPro" id="IPR013106">
    <property type="entry name" value="Ig_V-set"/>
</dbReference>
<reference evidence="8" key="1">
    <citation type="submission" date="2024-04" db="EMBL/GenBank/DDBJ databases">
        <title>Salinicola lusitanus LLJ914,a marine bacterium isolated from the Okinawa Trough.</title>
        <authorList>
            <person name="Li J."/>
        </authorList>
    </citation>
    <scope>NUCLEOTIDE SEQUENCE [LARGE SCALE GENOMIC DNA]</scope>
</reference>
<evidence type="ECO:0000313" key="8">
    <source>
        <dbReference type="Proteomes" id="UP001460270"/>
    </source>
</evidence>
<dbReference type="InterPro" id="IPR007110">
    <property type="entry name" value="Ig-like_dom"/>
</dbReference>
<dbReference type="PANTHER" id="PTHR24100:SF151">
    <property type="entry name" value="ICOS LIGAND"/>
    <property type="match status" value="1"/>
</dbReference>
<keyword evidence="3" id="KW-0393">Immunoglobulin domain</keyword>
<dbReference type="GO" id="GO:0009897">
    <property type="term" value="C:external side of plasma membrane"/>
    <property type="evidence" value="ECO:0007669"/>
    <property type="project" value="TreeGrafter"/>
</dbReference>
<dbReference type="InterPro" id="IPR036179">
    <property type="entry name" value="Ig-like_dom_sf"/>
</dbReference>
<evidence type="ECO:0000256" key="2">
    <source>
        <dbReference type="ARBA" id="ARBA00023136"/>
    </source>
</evidence>
<proteinExistence type="predicted"/>
<evidence type="ECO:0000256" key="4">
    <source>
        <dbReference type="SAM" id="MobiDB-lite"/>
    </source>
</evidence>
<dbReference type="PANTHER" id="PTHR24100">
    <property type="entry name" value="BUTYROPHILIN"/>
    <property type="match status" value="1"/>
</dbReference>